<accession>A0A437QCW6</accession>
<keyword evidence="9" id="KW-1185">Reference proteome</keyword>
<name>A0A437QCW6_9GAMM</name>
<feature type="transmembrane region" description="Helical" evidence="7">
    <location>
        <begin position="98"/>
        <end position="122"/>
    </location>
</feature>
<dbReference type="EMBL" id="SACQ01000001">
    <property type="protein sequence ID" value="RVU32374.1"/>
    <property type="molecule type" value="Genomic_DNA"/>
</dbReference>
<dbReference type="Gene3D" id="1.10.1760.20">
    <property type="match status" value="1"/>
</dbReference>
<dbReference type="Pfam" id="PF01891">
    <property type="entry name" value="CbiM"/>
    <property type="match status" value="1"/>
</dbReference>
<evidence type="ECO:0000256" key="5">
    <source>
        <dbReference type="ARBA" id="ARBA00022989"/>
    </source>
</evidence>
<dbReference type="GO" id="GO:0000041">
    <property type="term" value="P:transition metal ion transport"/>
    <property type="evidence" value="ECO:0007669"/>
    <property type="project" value="InterPro"/>
</dbReference>
<keyword evidence="6 7" id="KW-0472">Membrane</keyword>
<proteinExistence type="predicted"/>
<organism evidence="8 9">
    <name type="scientific">Neptunomonas marina</name>
    <dbReference type="NCBI Taxonomy" id="1815562"/>
    <lineage>
        <taxon>Bacteria</taxon>
        <taxon>Pseudomonadati</taxon>
        <taxon>Pseudomonadota</taxon>
        <taxon>Gammaproteobacteria</taxon>
        <taxon>Oceanospirillales</taxon>
        <taxon>Oceanospirillaceae</taxon>
        <taxon>Neptunomonas</taxon>
    </lineage>
</organism>
<evidence type="ECO:0000313" key="9">
    <source>
        <dbReference type="Proteomes" id="UP000282818"/>
    </source>
</evidence>
<evidence type="ECO:0000256" key="6">
    <source>
        <dbReference type="ARBA" id="ARBA00023136"/>
    </source>
</evidence>
<dbReference type="GO" id="GO:0005886">
    <property type="term" value="C:plasma membrane"/>
    <property type="evidence" value="ECO:0007669"/>
    <property type="project" value="UniProtKB-SubCell"/>
</dbReference>
<dbReference type="NCBIfam" id="NF004903">
    <property type="entry name" value="PRK06265.1-3"/>
    <property type="match status" value="1"/>
</dbReference>
<reference evidence="8 9" key="1">
    <citation type="submission" date="2019-01" db="EMBL/GenBank/DDBJ databases">
        <authorList>
            <person name="Chen W.-M."/>
        </authorList>
    </citation>
    <scope>NUCLEOTIDE SEQUENCE [LARGE SCALE GENOMIC DNA]</scope>
    <source>
        <strain evidence="8 9">HPM-16</strain>
    </source>
</reference>
<keyword evidence="4 7" id="KW-0812">Transmembrane</keyword>
<dbReference type="InterPro" id="IPR002751">
    <property type="entry name" value="CbiM/NikMN"/>
</dbReference>
<keyword evidence="5 7" id="KW-1133">Transmembrane helix</keyword>
<dbReference type="RefSeq" id="WP_127692543.1">
    <property type="nucleotide sequence ID" value="NZ_SACQ01000001.1"/>
</dbReference>
<feature type="transmembrane region" description="Helical" evidence="7">
    <location>
        <begin position="39"/>
        <end position="57"/>
    </location>
</feature>
<feature type="transmembrane region" description="Helical" evidence="7">
    <location>
        <begin position="7"/>
        <end position="27"/>
    </location>
</feature>
<keyword evidence="2" id="KW-0813">Transport</keyword>
<gene>
    <name evidence="8" type="primary">cbiM</name>
    <name evidence="8" type="ORF">EOE65_01605</name>
</gene>
<evidence type="ECO:0000256" key="7">
    <source>
        <dbReference type="SAM" id="Phobius"/>
    </source>
</evidence>
<sequence length="199" mass="20445">MAHIPDGILSLPVVAGGAAACGAALWVSLRRLASEKVPHAAVLGAAFFVSSTISFPVGPSSVHLMLSCVMGILLGSAVIPALFVALLLQSIFFGLGGLLALGVNTINIAVPALFAGSAFYWLKGRVSENARALLAAPLAAMAVISTGALVFFSLLLSGSEYLPAAAVMMATYLPLALLEAVIAVVIIRFLMKVAPEWLD</sequence>
<feature type="transmembrane region" description="Helical" evidence="7">
    <location>
        <begin position="64"/>
        <end position="92"/>
    </location>
</feature>
<protein>
    <submittedName>
        <fullName evidence="8">Cobalt transporter CbiM</fullName>
    </submittedName>
</protein>
<dbReference type="PANTHER" id="PTHR34229:SF1">
    <property type="entry name" value="METAL TRANSPORT PROTEIN HI_1621-RELATED"/>
    <property type="match status" value="1"/>
</dbReference>
<feature type="transmembrane region" description="Helical" evidence="7">
    <location>
        <begin position="161"/>
        <end position="190"/>
    </location>
</feature>
<keyword evidence="3" id="KW-1003">Cell membrane</keyword>
<comment type="subcellular location">
    <subcellularLocation>
        <location evidence="1">Cell membrane</location>
        <topology evidence="1">Multi-pass membrane protein</topology>
    </subcellularLocation>
</comment>
<evidence type="ECO:0000313" key="8">
    <source>
        <dbReference type="EMBL" id="RVU32374.1"/>
    </source>
</evidence>
<dbReference type="NCBIfam" id="NF004905">
    <property type="entry name" value="PRK06265.1-5"/>
    <property type="match status" value="1"/>
</dbReference>
<dbReference type="AlphaFoldDB" id="A0A437QCW6"/>
<evidence type="ECO:0000256" key="2">
    <source>
        <dbReference type="ARBA" id="ARBA00022448"/>
    </source>
</evidence>
<dbReference type="PANTHER" id="PTHR34229">
    <property type="entry name" value="METAL TRANSPORT PROTEIN HI_1621-RELATED"/>
    <property type="match status" value="1"/>
</dbReference>
<evidence type="ECO:0000256" key="1">
    <source>
        <dbReference type="ARBA" id="ARBA00004651"/>
    </source>
</evidence>
<evidence type="ECO:0000256" key="3">
    <source>
        <dbReference type="ARBA" id="ARBA00022475"/>
    </source>
</evidence>
<dbReference type="Proteomes" id="UP000282818">
    <property type="component" value="Unassembled WGS sequence"/>
</dbReference>
<comment type="caution">
    <text evidence="8">The sequence shown here is derived from an EMBL/GenBank/DDBJ whole genome shotgun (WGS) entry which is preliminary data.</text>
</comment>
<evidence type="ECO:0000256" key="4">
    <source>
        <dbReference type="ARBA" id="ARBA00022692"/>
    </source>
</evidence>
<feature type="transmembrane region" description="Helical" evidence="7">
    <location>
        <begin position="134"/>
        <end position="155"/>
    </location>
</feature>